<proteinExistence type="predicted"/>
<sequence>MKTVTHSHPAKPFSARKVLRVLAVTGALLLVPAVSTLSGGEFRWGVVDFAAAAVLLAGSGLAFELAMAKLRTRSSRLIAGTAIALALLTIWAELAVGIFH</sequence>
<feature type="transmembrane region" description="Helical" evidence="1">
    <location>
        <begin position="77"/>
        <end position="99"/>
    </location>
</feature>
<keyword evidence="3" id="KW-1185">Reference proteome</keyword>
<name>A0A6I3XHQ8_9BURK</name>
<keyword evidence="1" id="KW-0812">Transmembrane</keyword>
<dbReference type="EMBL" id="WNWM01000002">
    <property type="protein sequence ID" value="MUI11285.1"/>
    <property type="molecule type" value="Genomic_DNA"/>
</dbReference>
<dbReference type="RefSeq" id="WP_155707248.1">
    <property type="nucleotide sequence ID" value="NZ_BMWU01000014.1"/>
</dbReference>
<dbReference type="AlphaFoldDB" id="A0A6I3XHQ8"/>
<comment type="caution">
    <text evidence="2">The sequence shown here is derived from an EMBL/GenBank/DDBJ whole genome shotgun (WGS) entry which is preliminary data.</text>
</comment>
<reference evidence="2 3" key="1">
    <citation type="submission" date="2019-11" db="EMBL/GenBank/DDBJ databases">
        <title>Draft Genome Sequences of Six Type Strains of the Genus Massilia.</title>
        <authorList>
            <person name="Miess H."/>
            <person name="Frediansyah A."/>
            <person name="Goeker M."/>
            <person name="Gross H."/>
        </authorList>
    </citation>
    <scope>NUCLEOTIDE SEQUENCE [LARGE SCALE GENOMIC DNA]</scope>
    <source>
        <strain evidence="2 3">DSM 17513</strain>
    </source>
</reference>
<keyword evidence="1" id="KW-0472">Membrane</keyword>
<evidence type="ECO:0000313" key="2">
    <source>
        <dbReference type="EMBL" id="MUI11285.1"/>
    </source>
</evidence>
<accession>A0A6I3XHQ8</accession>
<organism evidence="2 3">
    <name type="scientific">Pseudoduganella dura</name>
    <dbReference type="NCBI Taxonomy" id="321982"/>
    <lineage>
        <taxon>Bacteria</taxon>
        <taxon>Pseudomonadati</taxon>
        <taxon>Pseudomonadota</taxon>
        <taxon>Betaproteobacteria</taxon>
        <taxon>Burkholderiales</taxon>
        <taxon>Oxalobacteraceae</taxon>
        <taxon>Telluria group</taxon>
        <taxon>Pseudoduganella</taxon>
    </lineage>
</organism>
<feature type="transmembrane region" description="Helical" evidence="1">
    <location>
        <begin position="49"/>
        <end position="70"/>
    </location>
</feature>
<protein>
    <submittedName>
        <fullName evidence="2">Uncharacterized protein</fullName>
    </submittedName>
</protein>
<evidence type="ECO:0000256" key="1">
    <source>
        <dbReference type="SAM" id="Phobius"/>
    </source>
</evidence>
<keyword evidence="1" id="KW-1133">Transmembrane helix</keyword>
<evidence type="ECO:0000313" key="3">
    <source>
        <dbReference type="Proteomes" id="UP000431684"/>
    </source>
</evidence>
<dbReference type="Proteomes" id="UP000431684">
    <property type="component" value="Unassembled WGS sequence"/>
</dbReference>
<gene>
    <name evidence="2" type="ORF">GJV26_02075</name>
</gene>